<evidence type="ECO:0000313" key="3">
    <source>
        <dbReference type="Proteomes" id="UP001165121"/>
    </source>
</evidence>
<feature type="compositionally biased region" description="Polar residues" evidence="1">
    <location>
        <begin position="70"/>
        <end position="85"/>
    </location>
</feature>
<evidence type="ECO:0000313" key="2">
    <source>
        <dbReference type="EMBL" id="GMF43874.1"/>
    </source>
</evidence>
<proteinExistence type="predicted"/>
<sequence>MVRDNGFWDSLRTIVRLFDPIIEALRCLEADTVFVSGVYKRFRWLRYHSAFGITSPEQEEEEDSVPESARSVSEQEVVDQPQNGI</sequence>
<reference evidence="2" key="1">
    <citation type="submission" date="2023-04" db="EMBL/GenBank/DDBJ databases">
        <title>Phytophthora fragariaefolia NBRC 109709.</title>
        <authorList>
            <person name="Ichikawa N."/>
            <person name="Sato H."/>
            <person name="Tonouchi N."/>
        </authorList>
    </citation>
    <scope>NUCLEOTIDE SEQUENCE</scope>
    <source>
        <strain evidence="2">NBRC 109709</strain>
    </source>
</reference>
<dbReference type="AlphaFoldDB" id="A0A9W6XPG4"/>
<comment type="caution">
    <text evidence="2">The sequence shown here is derived from an EMBL/GenBank/DDBJ whole genome shotgun (WGS) entry which is preliminary data.</text>
</comment>
<dbReference type="EMBL" id="BSXT01001598">
    <property type="protein sequence ID" value="GMF43874.1"/>
    <property type="molecule type" value="Genomic_DNA"/>
</dbReference>
<dbReference type="OrthoDB" id="4951847at2759"/>
<feature type="region of interest" description="Disordered" evidence="1">
    <location>
        <begin position="55"/>
        <end position="85"/>
    </location>
</feature>
<accession>A0A9W6XPG4</accession>
<evidence type="ECO:0000256" key="1">
    <source>
        <dbReference type="SAM" id="MobiDB-lite"/>
    </source>
</evidence>
<name>A0A9W6XPG4_9STRA</name>
<organism evidence="2 3">
    <name type="scientific">Phytophthora fragariaefolia</name>
    <dbReference type="NCBI Taxonomy" id="1490495"/>
    <lineage>
        <taxon>Eukaryota</taxon>
        <taxon>Sar</taxon>
        <taxon>Stramenopiles</taxon>
        <taxon>Oomycota</taxon>
        <taxon>Peronosporomycetes</taxon>
        <taxon>Peronosporales</taxon>
        <taxon>Peronosporaceae</taxon>
        <taxon>Phytophthora</taxon>
    </lineage>
</organism>
<dbReference type="Proteomes" id="UP001165121">
    <property type="component" value="Unassembled WGS sequence"/>
</dbReference>
<gene>
    <name evidence="2" type="ORF">Pfra01_001503600</name>
</gene>
<protein>
    <submittedName>
        <fullName evidence="2">Unnamed protein product</fullName>
    </submittedName>
</protein>
<keyword evidence="3" id="KW-1185">Reference proteome</keyword>